<dbReference type="InterPro" id="IPR017825">
    <property type="entry name" value="Lycopene_cyclase_dom"/>
</dbReference>
<keyword evidence="5 8" id="KW-1133">Transmembrane helix</keyword>
<evidence type="ECO:0000256" key="5">
    <source>
        <dbReference type="ARBA" id="ARBA00022989"/>
    </source>
</evidence>
<evidence type="ECO:0000256" key="1">
    <source>
        <dbReference type="ARBA" id="ARBA00004141"/>
    </source>
</evidence>
<dbReference type="Proteomes" id="UP000468687">
    <property type="component" value="Unassembled WGS sequence"/>
</dbReference>
<evidence type="ECO:0000256" key="4">
    <source>
        <dbReference type="ARBA" id="ARBA00022746"/>
    </source>
</evidence>
<sequence>MTHTEASLLGIAVTVVLDLWVLRTRLLTRKAYWASYAIVLFFQLVTNEWLTWQGVFQYGEDAILGWRIGHQPVEDVFFGFSLVTQSMMWWVWWGRRGVQREVGPGPVPAVARLLGRRDDA</sequence>
<protein>
    <submittedName>
        <fullName evidence="10">Lycopene cyclase domain-containing protein</fullName>
    </submittedName>
</protein>
<dbReference type="Pfam" id="PF18916">
    <property type="entry name" value="Lycopene_cyc"/>
    <property type="match status" value="1"/>
</dbReference>
<dbReference type="NCBIfam" id="TIGR03462">
    <property type="entry name" value="CarR_dom_SF"/>
    <property type="match status" value="1"/>
</dbReference>
<keyword evidence="11" id="KW-1185">Reference proteome</keyword>
<keyword evidence="3 8" id="KW-0812">Transmembrane</keyword>
<evidence type="ECO:0000259" key="9">
    <source>
        <dbReference type="Pfam" id="PF18916"/>
    </source>
</evidence>
<dbReference type="GO" id="GO:0016117">
    <property type="term" value="P:carotenoid biosynthetic process"/>
    <property type="evidence" value="ECO:0007669"/>
    <property type="project" value="UniProtKB-KW"/>
</dbReference>
<comment type="caution">
    <text evidence="10">The sequence shown here is derived from an EMBL/GenBank/DDBJ whole genome shotgun (WGS) entry which is preliminary data.</text>
</comment>
<feature type="transmembrane region" description="Helical" evidence="8">
    <location>
        <begin position="76"/>
        <end position="93"/>
    </location>
</feature>
<proteinExistence type="predicted"/>
<evidence type="ECO:0000256" key="7">
    <source>
        <dbReference type="ARBA" id="ARBA00023235"/>
    </source>
</evidence>
<reference evidence="10 11" key="1">
    <citation type="journal article" date="2014" name="Int. J. Syst. Evol. Microbiol.">
        <title>Nocardioides zeae sp. nov., isolated from the stem of Zea mays.</title>
        <authorList>
            <person name="Glaeser S.P."/>
            <person name="McInroy J.A."/>
            <person name="Busse H.J."/>
            <person name="Kampfer P."/>
        </authorList>
    </citation>
    <scope>NUCLEOTIDE SEQUENCE [LARGE SCALE GENOMIC DNA]</scope>
    <source>
        <strain evidence="10 11">JCM 30728</strain>
    </source>
</reference>
<evidence type="ECO:0000313" key="10">
    <source>
        <dbReference type="EMBL" id="NEN80631.1"/>
    </source>
</evidence>
<dbReference type="GO" id="GO:0016020">
    <property type="term" value="C:membrane"/>
    <property type="evidence" value="ECO:0007669"/>
    <property type="project" value="UniProtKB-SubCell"/>
</dbReference>
<accession>A0A6P0HPQ8</accession>
<evidence type="ECO:0000313" key="11">
    <source>
        <dbReference type="Proteomes" id="UP000468687"/>
    </source>
</evidence>
<feature type="transmembrane region" description="Helical" evidence="8">
    <location>
        <begin position="6"/>
        <end position="22"/>
    </location>
</feature>
<dbReference type="RefSeq" id="WP_163774706.1">
    <property type="nucleotide sequence ID" value="NZ_JAAGXA010000025.1"/>
</dbReference>
<evidence type="ECO:0000256" key="2">
    <source>
        <dbReference type="ARBA" id="ARBA00004829"/>
    </source>
</evidence>
<evidence type="ECO:0000256" key="8">
    <source>
        <dbReference type="SAM" id="Phobius"/>
    </source>
</evidence>
<gene>
    <name evidence="10" type="ORF">G3T38_20470</name>
</gene>
<feature type="transmembrane region" description="Helical" evidence="8">
    <location>
        <begin position="34"/>
        <end position="56"/>
    </location>
</feature>
<feature type="domain" description="Lycopene cyclase" evidence="9">
    <location>
        <begin position="12"/>
        <end position="88"/>
    </location>
</feature>
<dbReference type="EMBL" id="JAAGXA010000025">
    <property type="protein sequence ID" value="NEN80631.1"/>
    <property type="molecule type" value="Genomic_DNA"/>
</dbReference>
<organism evidence="10 11">
    <name type="scientific">Nocardioides zeae</name>
    <dbReference type="NCBI Taxonomy" id="1457234"/>
    <lineage>
        <taxon>Bacteria</taxon>
        <taxon>Bacillati</taxon>
        <taxon>Actinomycetota</taxon>
        <taxon>Actinomycetes</taxon>
        <taxon>Propionibacteriales</taxon>
        <taxon>Nocardioidaceae</taxon>
        <taxon>Nocardioides</taxon>
    </lineage>
</organism>
<evidence type="ECO:0000256" key="3">
    <source>
        <dbReference type="ARBA" id="ARBA00022692"/>
    </source>
</evidence>
<keyword evidence="4" id="KW-0125">Carotenoid biosynthesis</keyword>
<dbReference type="GO" id="GO:0016872">
    <property type="term" value="F:intramolecular lyase activity"/>
    <property type="evidence" value="ECO:0007669"/>
    <property type="project" value="InterPro"/>
</dbReference>
<dbReference type="AlphaFoldDB" id="A0A6P0HPQ8"/>
<keyword evidence="7" id="KW-0413">Isomerase</keyword>
<keyword evidence="6 8" id="KW-0472">Membrane</keyword>
<name>A0A6P0HPQ8_9ACTN</name>
<comment type="pathway">
    <text evidence="2">Carotenoid biosynthesis.</text>
</comment>
<dbReference type="GO" id="GO:0045436">
    <property type="term" value="F:lycopene beta cyclase activity"/>
    <property type="evidence" value="ECO:0007669"/>
    <property type="project" value="UniProtKB-ARBA"/>
</dbReference>
<comment type="subcellular location">
    <subcellularLocation>
        <location evidence="1">Membrane</location>
        <topology evidence="1">Multi-pass membrane protein</topology>
    </subcellularLocation>
</comment>
<evidence type="ECO:0000256" key="6">
    <source>
        <dbReference type="ARBA" id="ARBA00023136"/>
    </source>
</evidence>